<evidence type="ECO:0000259" key="2">
    <source>
        <dbReference type="Pfam" id="PF00291"/>
    </source>
</evidence>
<dbReference type="AlphaFoldDB" id="A0A0B1SIB0"/>
<evidence type="ECO:0000313" key="4">
    <source>
        <dbReference type="Proteomes" id="UP000053660"/>
    </source>
</evidence>
<evidence type="ECO:0000313" key="3">
    <source>
        <dbReference type="EMBL" id="KHJ82960.1"/>
    </source>
</evidence>
<feature type="region of interest" description="Disordered" evidence="1">
    <location>
        <begin position="135"/>
        <end position="156"/>
    </location>
</feature>
<dbReference type="InterPro" id="IPR001926">
    <property type="entry name" value="TrpB-like_PALP"/>
</dbReference>
<gene>
    <name evidence="3" type="ORF">OESDEN_17345</name>
</gene>
<sequence>IFQPKGFPNFDLIFKNETASKTHTLKHRFAWALLMWMISEGKVNSKSTVFDATSGNTGASEAYMCKLVGLPFTAVVSHSNFFLHTVLLLSGKKSVLQVSTNLEPEKLNQITGHGGKIIKTDASLRIVRAQEEAEKNNGFFTNQDGNAMHAEDVHES</sequence>
<dbReference type="SUPFAM" id="SSF53686">
    <property type="entry name" value="Tryptophan synthase beta subunit-like PLP-dependent enzymes"/>
    <property type="match status" value="1"/>
</dbReference>
<dbReference type="OrthoDB" id="10259545at2759"/>
<name>A0A0B1SIB0_OESDE</name>
<feature type="non-terminal residue" evidence="3">
    <location>
        <position position="1"/>
    </location>
</feature>
<dbReference type="InterPro" id="IPR050214">
    <property type="entry name" value="Cys_Synth/Cystath_Beta-Synth"/>
</dbReference>
<dbReference type="PANTHER" id="PTHR10314">
    <property type="entry name" value="CYSTATHIONINE BETA-SYNTHASE"/>
    <property type="match status" value="1"/>
</dbReference>
<protein>
    <recommendedName>
        <fullName evidence="2">Tryptophan synthase beta chain-like PALP domain-containing protein</fullName>
    </recommendedName>
</protein>
<dbReference type="Proteomes" id="UP000053660">
    <property type="component" value="Unassembled WGS sequence"/>
</dbReference>
<organism evidence="3 4">
    <name type="scientific">Oesophagostomum dentatum</name>
    <name type="common">Nodular worm</name>
    <dbReference type="NCBI Taxonomy" id="61180"/>
    <lineage>
        <taxon>Eukaryota</taxon>
        <taxon>Metazoa</taxon>
        <taxon>Ecdysozoa</taxon>
        <taxon>Nematoda</taxon>
        <taxon>Chromadorea</taxon>
        <taxon>Rhabditida</taxon>
        <taxon>Rhabditina</taxon>
        <taxon>Rhabditomorpha</taxon>
        <taxon>Strongyloidea</taxon>
        <taxon>Strongylidae</taxon>
        <taxon>Oesophagostomum</taxon>
    </lineage>
</organism>
<accession>A0A0B1SIB0</accession>
<keyword evidence="4" id="KW-1185">Reference proteome</keyword>
<dbReference type="EMBL" id="KN576109">
    <property type="protein sequence ID" value="KHJ82960.1"/>
    <property type="molecule type" value="Genomic_DNA"/>
</dbReference>
<evidence type="ECO:0000256" key="1">
    <source>
        <dbReference type="SAM" id="MobiDB-lite"/>
    </source>
</evidence>
<dbReference type="Pfam" id="PF00291">
    <property type="entry name" value="PALP"/>
    <property type="match status" value="1"/>
</dbReference>
<dbReference type="FunFam" id="3.40.50.1100:FF:000101">
    <property type="entry name" value="Putative pyridoxal-phosphate dependent protein F13B12.4"/>
    <property type="match status" value="1"/>
</dbReference>
<proteinExistence type="predicted"/>
<reference evidence="3 4" key="1">
    <citation type="submission" date="2014-03" db="EMBL/GenBank/DDBJ databases">
        <title>Draft genome of the hookworm Oesophagostomum dentatum.</title>
        <authorList>
            <person name="Mitreva M."/>
        </authorList>
    </citation>
    <scope>NUCLEOTIDE SEQUENCE [LARGE SCALE GENOMIC DNA]</scope>
    <source>
        <strain evidence="3 4">OD-Hann</strain>
    </source>
</reference>
<dbReference type="Gene3D" id="3.40.50.1100">
    <property type="match status" value="1"/>
</dbReference>
<dbReference type="GO" id="GO:0019344">
    <property type="term" value="P:cysteine biosynthetic process"/>
    <property type="evidence" value="ECO:0007669"/>
    <property type="project" value="UniProtKB-ARBA"/>
</dbReference>
<dbReference type="InterPro" id="IPR036052">
    <property type="entry name" value="TrpB-like_PALP_sf"/>
</dbReference>
<feature type="domain" description="Tryptophan synthase beta chain-like PALP" evidence="2">
    <location>
        <begin position="11"/>
        <end position="149"/>
    </location>
</feature>